<proteinExistence type="predicted"/>
<dbReference type="AlphaFoldDB" id="A0A164IZ89"/>
<reference evidence="1 2" key="1">
    <citation type="submission" date="2016-03" db="EMBL/GenBank/DDBJ databases">
        <title>EvidentialGene: Evidence-directed Construction of Genes on Genomes.</title>
        <authorList>
            <person name="Gilbert D.G."/>
            <person name="Choi J.-H."/>
            <person name="Mockaitis K."/>
            <person name="Colbourne J."/>
            <person name="Pfrender M."/>
        </authorList>
    </citation>
    <scope>NUCLEOTIDE SEQUENCE [LARGE SCALE GENOMIC DNA]</scope>
    <source>
        <strain evidence="1 2">Xinb3</strain>
        <tissue evidence="1">Complete organism</tissue>
    </source>
</reference>
<name>A0A164IZ89_9CRUS</name>
<gene>
    <name evidence="1" type="ORF">APZ42_001451</name>
</gene>
<organism evidence="1 2">
    <name type="scientific">Daphnia magna</name>
    <dbReference type="NCBI Taxonomy" id="35525"/>
    <lineage>
        <taxon>Eukaryota</taxon>
        <taxon>Metazoa</taxon>
        <taxon>Ecdysozoa</taxon>
        <taxon>Arthropoda</taxon>
        <taxon>Crustacea</taxon>
        <taxon>Branchiopoda</taxon>
        <taxon>Diplostraca</taxon>
        <taxon>Cladocera</taxon>
        <taxon>Anomopoda</taxon>
        <taxon>Daphniidae</taxon>
        <taxon>Daphnia</taxon>
    </lineage>
</organism>
<keyword evidence="2" id="KW-1185">Reference proteome</keyword>
<dbReference type="EMBL" id="LRGB01006138">
    <property type="protein sequence ID" value="KZS01786.1"/>
    <property type="molecule type" value="Genomic_DNA"/>
</dbReference>
<comment type="caution">
    <text evidence="1">The sequence shown here is derived from an EMBL/GenBank/DDBJ whole genome shotgun (WGS) entry which is preliminary data.</text>
</comment>
<evidence type="ECO:0000313" key="1">
    <source>
        <dbReference type="EMBL" id="KZS01786.1"/>
    </source>
</evidence>
<sequence>MVGGVKCHFWIHLHDDCTVLKQKSRLFRFGYARAYRRRYVERNRSRRPTCRLPITSNLDIFFFCMKILVSQSLTQLTYQFGSRSRGLT</sequence>
<accession>A0A164IZ89</accession>
<dbReference type="Proteomes" id="UP000076858">
    <property type="component" value="Unassembled WGS sequence"/>
</dbReference>
<evidence type="ECO:0000313" key="2">
    <source>
        <dbReference type="Proteomes" id="UP000076858"/>
    </source>
</evidence>
<protein>
    <submittedName>
        <fullName evidence="1">Uncharacterized protein</fullName>
    </submittedName>
</protein>